<evidence type="ECO:0000313" key="3">
    <source>
        <dbReference type="Proteomes" id="UP001283361"/>
    </source>
</evidence>
<name>A0AAE0Y3P6_9GAST</name>
<dbReference type="EMBL" id="JAWDGP010007035">
    <property type="protein sequence ID" value="KAK3731024.1"/>
    <property type="molecule type" value="Genomic_DNA"/>
</dbReference>
<dbReference type="AlphaFoldDB" id="A0AAE0Y3P6"/>
<protein>
    <submittedName>
        <fullName evidence="2">Uncharacterized protein</fullName>
    </submittedName>
</protein>
<feature type="region of interest" description="Disordered" evidence="1">
    <location>
        <begin position="1"/>
        <end position="62"/>
    </location>
</feature>
<keyword evidence="3" id="KW-1185">Reference proteome</keyword>
<comment type="caution">
    <text evidence="2">The sequence shown here is derived from an EMBL/GenBank/DDBJ whole genome shotgun (WGS) entry which is preliminary data.</text>
</comment>
<evidence type="ECO:0000256" key="1">
    <source>
        <dbReference type="SAM" id="MobiDB-lite"/>
    </source>
</evidence>
<gene>
    <name evidence="2" type="ORF">RRG08_066040</name>
</gene>
<feature type="compositionally biased region" description="Polar residues" evidence="1">
    <location>
        <begin position="42"/>
        <end position="54"/>
    </location>
</feature>
<accession>A0AAE0Y3P6</accession>
<reference evidence="2" key="1">
    <citation type="journal article" date="2023" name="G3 (Bethesda)">
        <title>A reference genome for the long-term kleptoplast-retaining sea slug Elysia crispata morphotype clarki.</title>
        <authorList>
            <person name="Eastman K.E."/>
            <person name="Pendleton A.L."/>
            <person name="Shaikh M.A."/>
            <person name="Suttiyut T."/>
            <person name="Ogas R."/>
            <person name="Tomko P."/>
            <person name="Gavelis G."/>
            <person name="Widhalm J.R."/>
            <person name="Wisecaver J.H."/>
        </authorList>
    </citation>
    <scope>NUCLEOTIDE SEQUENCE</scope>
    <source>
        <strain evidence="2">ECLA1</strain>
    </source>
</reference>
<proteinExistence type="predicted"/>
<evidence type="ECO:0000313" key="2">
    <source>
        <dbReference type="EMBL" id="KAK3731024.1"/>
    </source>
</evidence>
<dbReference type="Proteomes" id="UP001283361">
    <property type="component" value="Unassembled WGS sequence"/>
</dbReference>
<organism evidence="2 3">
    <name type="scientific">Elysia crispata</name>
    <name type="common">lettuce slug</name>
    <dbReference type="NCBI Taxonomy" id="231223"/>
    <lineage>
        <taxon>Eukaryota</taxon>
        <taxon>Metazoa</taxon>
        <taxon>Spiralia</taxon>
        <taxon>Lophotrochozoa</taxon>
        <taxon>Mollusca</taxon>
        <taxon>Gastropoda</taxon>
        <taxon>Heterobranchia</taxon>
        <taxon>Euthyneura</taxon>
        <taxon>Panpulmonata</taxon>
        <taxon>Sacoglossa</taxon>
        <taxon>Placobranchoidea</taxon>
        <taxon>Plakobranchidae</taxon>
        <taxon>Elysia</taxon>
    </lineage>
</organism>
<sequence>MNESEDRRRATQTLGSKTRDLVLTSPKSHVASRTEEEHDCVTPNTRSQHTSSQARIDKQPTYPHFSVAREGLAGIHEPAAKLFFNEPRRNPSKEYRGQEGFVVTCKHLNQITSLIYFQCTLFRSSSRVTASSNHTARNPNAR</sequence>